<keyword evidence="2" id="KW-0472">Membrane</keyword>
<evidence type="ECO:0000313" key="4">
    <source>
        <dbReference type="Proteomes" id="UP001600888"/>
    </source>
</evidence>
<reference evidence="3 4" key="1">
    <citation type="submission" date="2024-03" db="EMBL/GenBank/DDBJ databases">
        <title>A high-quality draft genome sequence of Diaporthe vaccinii, a causative agent of upright dieback and viscid rot disease in cranberry plants.</title>
        <authorList>
            <person name="Sarrasin M."/>
            <person name="Lang B.F."/>
            <person name="Burger G."/>
        </authorList>
    </citation>
    <scope>NUCLEOTIDE SEQUENCE [LARGE SCALE GENOMIC DNA]</scope>
    <source>
        <strain evidence="3 4">IS7</strain>
    </source>
</reference>
<keyword evidence="4" id="KW-1185">Reference proteome</keyword>
<keyword evidence="2" id="KW-0812">Transmembrane</keyword>
<name>A0ABR4EAI2_9PEZI</name>
<dbReference type="EMBL" id="JBAWTH010000076">
    <property type="protein sequence ID" value="KAL2279403.1"/>
    <property type="molecule type" value="Genomic_DNA"/>
</dbReference>
<feature type="transmembrane region" description="Helical" evidence="2">
    <location>
        <begin position="212"/>
        <end position="234"/>
    </location>
</feature>
<feature type="region of interest" description="Disordered" evidence="1">
    <location>
        <begin position="380"/>
        <end position="555"/>
    </location>
</feature>
<evidence type="ECO:0000313" key="3">
    <source>
        <dbReference type="EMBL" id="KAL2279403.1"/>
    </source>
</evidence>
<sequence length="555" mass="59660">MVPSRADPWQPLLSCPSRSTLGPGRSFRLSMLVFVVAGLLTSQYGLCAPDASTDDQRSVTWIYPKGGEVFHQLDTVNVSYQSSYPEPWLYTFCYENQTANTVRQIRMQEAEPNDASMLILMNFTTLTSCWFNLRKNTSSNTGSNTNKWSLTEIKRQSGPITTGAPLPSTTTTTSLLSSGSSSTASASASPSASASAIASVSSNDDLSTGAKAGLGIGVGIGTALLCAGAFWLYYRHVKRKEHHQEVYRRIVGGQGGAAAPGQDGFTTPSEHLEPWRYGSTPQPAPSAAGSAYSGASDHSSDWYSSQATFNAPYQYYDPVGSSHHVPAVHPHRQPPSVLTTASMTAEPPSSIVRDLSTPRAEHVPEAAAIRDVQDLNSSLYPSEYNEPVSPVSVDRDVPPPRTSSVNYGPMGRLDASTGADFTLLPDYTPSMGGDDQREDEDDIYGPPTPRSPPPPHSAHAHIANEQLPQQQPMPPPHQVAQEHAWQSGSHSASTDVVELPTAQTHHVDGPRAELPAGDGAQLALRQQPSDLRGPEQKFLLQDIAPLRTEQHRDGG</sequence>
<feature type="region of interest" description="Disordered" evidence="1">
    <location>
        <begin position="331"/>
        <end position="351"/>
    </location>
</feature>
<accession>A0ABR4EAI2</accession>
<feature type="region of interest" description="Disordered" evidence="1">
    <location>
        <begin position="157"/>
        <end position="183"/>
    </location>
</feature>
<dbReference type="Proteomes" id="UP001600888">
    <property type="component" value="Unassembled WGS sequence"/>
</dbReference>
<comment type="caution">
    <text evidence="3">The sequence shown here is derived from an EMBL/GenBank/DDBJ whole genome shotgun (WGS) entry which is preliminary data.</text>
</comment>
<feature type="compositionally biased region" description="Low complexity" evidence="1">
    <location>
        <begin position="161"/>
        <end position="183"/>
    </location>
</feature>
<feature type="compositionally biased region" description="Pro residues" evidence="1">
    <location>
        <begin position="446"/>
        <end position="456"/>
    </location>
</feature>
<evidence type="ECO:0008006" key="5">
    <source>
        <dbReference type="Google" id="ProtNLM"/>
    </source>
</evidence>
<protein>
    <recommendedName>
        <fullName evidence="5">Mid2 domain-containing protein</fullName>
    </recommendedName>
</protein>
<gene>
    <name evidence="3" type="ORF">FJTKL_13473</name>
</gene>
<evidence type="ECO:0000256" key="1">
    <source>
        <dbReference type="SAM" id="MobiDB-lite"/>
    </source>
</evidence>
<organism evidence="3 4">
    <name type="scientific">Diaporthe vaccinii</name>
    <dbReference type="NCBI Taxonomy" id="105482"/>
    <lineage>
        <taxon>Eukaryota</taxon>
        <taxon>Fungi</taxon>
        <taxon>Dikarya</taxon>
        <taxon>Ascomycota</taxon>
        <taxon>Pezizomycotina</taxon>
        <taxon>Sordariomycetes</taxon>
        <taxon>Sordariomycetidae</taxon>
        <taxon>Diaporthales</taxon>
        <taxon>Diaporthaceae</taxon>
        <taxon>Diaporthe</taxon>
        <taxon>Diaporthe eres species complex</taxon>
    </lineage>
</organism>
<proteinExistence type="predicted"/>
<keyword evidence="2" id="KW-1133">Transmembrane helix</keyword>
<evidence type="ECO:0000256" key="2">
    <source>
        <dbReference type="SAM" id="Phobius"/>
    </source>
</evidence>
<feature type="compositionally biased region" description="Polar residues" evidence="1">
    <location>
        <begin position="484"/>
        <end position="494"/>
    </location>
</feature>